<comment type="caution">
    <text evidence="1">The sequence shown here is derived from an EMBL/GenBank/DDBJ whole genome shotgun (WGS) entry which is preliminary data.</text>
</comment>
<accession>A0ACC1QNZ6</accession>
<reference evidence="1" key="1">
    <citation type="submission" date="2022-07" db="EMBL/GenBank/DDBJ databases">
        <title>Genome Sequence of Lecanicillium saksenae.</title>
        <authorList>
            <person name="Buettner E."/>
        </authorList>
    </citation>
    <scope>NUCLEOTIDE SEQUENCE</scope>
    <source>
        <strain evidence="1">VT-O1</strain>
    </source>
</reference>
<dbReference type="Proteomes" id="UP001148737">
    <property type="component" value="Unassembled WGS sequence"/>
</dbReference>
<evidence type="ECO:0000313" key="1">
    <source>
        <dbReference type="EMBL" id="KAJ3484156.1"/>
    </source>
</evidence>
<gene>
    <name evidence="1" type="ORF">NLG97_g7125</name>
</gene>
<name>A0ACC1QNZ6_9HYPO</name>
<dbReference type="EMBL" id="JANAKD010001048">
    <property type="protein sequence ID" value="KAJ3484156.1"/>
    <property type="molecule type" value="Genomic_DNA"/>
</dbReference>
<keyword evidence="2" id="KW-1185">Reference proteome</keyword>
<proteinExistence type="predicted"/>
<sequence length="281" mass="30243">MAPLTPHWKQPSHPDIQEVVIVNEAEFTTKSLSRVALPPFALFARFDFPPCTEAAEPTYATVQMGRNRHLNLNSDLLYINHSCEPSLVSKCPSWLLASPPSPALMVKSNAGIFDTGNKIIITGPKGLQPGDELTFFYPSTEWEMAQPFQCLCGTPTCRGTIDGAKNMTAAQLDGLWLSKHIRELRAEQASGSPSPASSVSSSDPTAYALQNAVDQAEKVVEAARSALLSYTNTNGQHLNGNGANRFLSNSIDDVKGNGIGRRGPTSRELSGEMGGDTAIRV</sequence>
<evidence type="ECO:0000313" key="2">
    <source>
        <dbReference type="Proteomes" id="UP001148737"/>
    </source>
</evidence>
<protein>
    <submittedName>
        <fullName evidence="1">Uncharacterized protein</fullName>
    </submittedName>
</protein>
<organism evidence="1 2">
    <name type="scientific">Lecanicillium saksenae</name>
    <dbReference type="NCBI Taxonomy" id="468837"/>
    <lineage>
        <taxon>Eukaryota</taxon>
        <taxon>Fungi</taxon>
        <taxon>Dikarya</taxon>
        <taxon>Ascomycota</taxon>
        <taxon>Pezizomycotina</taxon>
        <taxon>Sordariomycetes</taxon>
        <taxon>Hypocreomycetidae</taxon>
        <taxon>Hypocreales</taxon>
        <taxon>Cordycipitaceae</taxon>
        <taxon>Lecanicillium</taxon>
    </lineage>
</organism>